<reference evidence="9 10" key="1">
    <citation type="journal article" date="2016" name="Nat. Commun.">
        <title>Thousands of microbial genomes shed light on interconnected biogeochemical processes in an aquifer system.</title>
        <authorList>
            <person name="Anantharaman K."/>
            <person name="Brown C.T."/>
            <person name="Hug L.A."/>
            <person name="Sharon I."/>
            <person name="Castelle C.J."/>
            <person name="Probst A.J."/>
            <person name="Thomas B.C."/>
            <person name="Singh A."/>
            <person name="Wilkins M.J."/>
            <person name="Karaoz U."/>
            <person name="Brodie E.L."/>
            <person name="Williams K.H."/>
            <person name="Hubbard S.S."/>
            <person name="Banfield J.F."/>
        </authorList>
    </citation>
    <scope>NUCLEOTIDE SEQUENCE [LARGE SCALE GENOMIC DNA]</scope>
</reference>
<name>A0A1G2IQL6_9BACT</name>
<evidence type="ECO:0000256" key="7">
    <source>
        <dbReference type="HAMAP-Rule" id="MF_00201"/>
    </source>
</evidence>
<dbReference type="GO" id="GO:0043590">
    <property type="term" value="C:bacterial nucleoid"/>
    <property type="evidence" value="ECO:0007669"/>
    <property type="project" value="TreeGrafter"/>
</dbReference>
<feature type="domain" description="DNA replication/recombination mediator RecO N-terminal" evidence="8">
    <location>
        <begin position="1"/>
        <end position="77"/>
    </location>
</feature>
<evidence type="ECO:0000256" key="5">
    <source>
        <dbReference type="ARBA" id="ARBA00023204"/>
    </source>
</evidence>
<dbReference type="EMBL" id="MHPE01000021">
    <property type="protein sequence ID" value="OGZ76932.1"/>
    <property type="molecule type" value="Genomic_DNA"/>
</dbReference>
<gene>
    <name evidence="7" type="primary">recO</name>
    <name evidence="9" type="ORF">A3G45_01905</name>
</gene>
<evidence type="ECO:0000256" key="2">
    <source>
        <dbReference type="ARBA" id="ARBA00021310"/>
    </source>
</evidence>
<evidence type="ECO:0000313" key="10">
    <source>
        <dbReference type="Proteomes" id="UP000178632"/>
    </source>
</evidence>
<evidence type="ECO:0000256" key="3">
    <source>
        <dbReference type="ARBA" id="ARBA00022763"/>
    </source>
</evidence>
<dbReference type="Gene3D" id="2.40.50.140">
    <property type="entry name" value="Nucleic acid-binding proteins"/>
    <property type="match status" value="1"/>
</dbReference>
<comment type="function">
    <text evidence="7">Involved in DNA repair and RecF pathway recombination.</text>
</comment>
<keyword evidence="4 7" id="KW-0233">DNA recombination</keyword>
<keyword evidence="5 7" id="KW-0234">DNA repair</keyword>
<dbReference type="Pfam" id="PF11967">
    <property type="entry name" value="RecO_N"/>
    <property type="match status" value="1"/>
</dbReference>
<dbReference type="SUPFAM" id="SSF50249">
    <property type="entry name" value="Nucleic acid-binding proteins"/>
    <property type="match status" value="1"/>
</dbReference>
<dbReference type="Pfam" id="PF02565">
    <property type="entry name" value="RecO_C"/>
    <property type="match status" value="1"/>
</dbReference>
<evidence type="ECO:0000313" key="9">
    <source>
        <dbReference type="EMBL" id="OGZ76932.1"/>
    </source>
</evidence>
<protein>
    <recommendedName>
        <fullName evidence="2 7">DNA repair protein RecO</fullName>
    </recommendedName>
    <alternativeName>
        <fullName evidence="6 7">Recombination protein O</fullName>
    </alternativeName>
</protein>
<dbReference type="SUPFAM" id="SSF57863">
    <property type="entry name" value="ArfGap/RecO-like zinc finger"/>
    <property type="match status" value="1"/>
</dbReference>
<dbReference type="Gene3D" id="1.20.1440.120">
    <property type="entry name" value="Recombination protein O, C-terminal domain"/>
    <property type="match status" value="1"/>
</dbReference>
<dbReference type="HAMAP" id="MF_00201">
    <property type="entry name" value="RecO"/>
    <property type="match status" value="1"/>
</dbReference>
<dbReference type="PANTHER" id="PTHR33991">
    <property type="entry name" value="DNA REPAIR PROTEIN RECO"/>
    <property type="match status" value="1"/>
</dbReference>
<dbReference type="GO" id="GO:0006302">
    <property type="term" value="P:double-strand break repair"/>
    <property type="evidence" value="ECO:0007669"/>
    <property type="project" value="TreeGrafter"/>
</dbReference>
<evidence type="ECO:0000259" key="8">
    <source>
        <dbReference type="Pfam" id="PF11967"/>
    </source>
</evidence>
<accession>A0A1G2IQL6</accession>
<evidence type="ECO:0000256" key="6">
    <source>
        <dbReference type="ARBA" id="ARBA00033409"/>
    </source>
</evidence>
<comment type="caution">
    <text evidence="9">The sequence shown here is derived from an EMBL/GenBank/DDBJ whole genome shotgun (WGS) entry which is preliminary data.</text>
</comment>
<evidence type="ECO:0000256" key="4">
    <source>
        <dbReference type="ARBA" id="ARBA00023172"/>
    </source>
</evidence>
<dbReference type="NCBIfam" id="TIGR00613">
    <property type="entry name" value="reco"/>
    <property type="match status" value="1"/>
</dbReference>
<dbReference type="InterPro" id="IPR012340">
    <property type="entry name" value="NA-bd_OB-fold"/>
</dbReference>
<dbReference type="InterPro" id="IPR037278">
    <property type="entry name" value="ARFGAP/RecO"/>
</dbReference>
<dbReference type="Proteomes" id="UP000178632">
    <property type="component" value="Unassembled WGS sequence"/>
</dbReference>
<keyword evidence="3 7" id="KW-0227">DNA damage</keyword>
<dbReference type="AlphaFoldDB" id="A0A1G2IQL6"/>
<comment type="similarity">
    <text evidence="1 7">Belongs to the RecO family.</text>
</comment>
<proteinExistence type="inferred from homology"/>
<dbReference type="PANTHER" id="PTHR33991:SF1">
    <property type="entry name" value="DNA REPAIR PROTEIN RECO"/>
    <property type="match status" value="1"/>
</dbReference>
<dbReference type="InterPro" id="IPR042242">
    <property type="entry name" value="RecO_C"/>
</dbReference>
<dbReference type="GO" id="GO:0006310">
    <property type="term" value="P:DNA recombination"/>
    <property type="evidence" value="ECO:0007669"/>
    <property type="project" value="UniProtKB-UniRule"/>
</dbReference>
<dbReference type="InterPro" id="IPR022572">
    <property type="entry name" value="DNA_rep/recomb_RecO_N"/>
</dbReference>
<dbReference type="InterPro" id="IPR003717">
    <property type="entry name" value="RecO"/>
</dbReference>
<evidence type="ECO:0000256" key="1">
    <source>
        <dbReference type="ARBA" id="ARBA00007452"/>
    </source>
</evidence>
<organism evidence="9 10">
    <name type="scientific">Candidatus Staskawiczbacteria bacterium RIFCSPLOWO2_12_FULL_37_15</name>
    <dbReference type="NCBI Taxonomy" id="1802218"/>
    <lineage>
        <taxon>Bacteria</taxon>
        <taxon>Candidatus Staskawicziibacteriota</taxon>
    </lineage>
</organism>
<sequence length="251" mass="29705">MAVYYRTKGFIFKKDDRSEADRVFSIFTKDFGKIEIRARAIRKITSKLRAGIDKFYFSEVEFIQGKNHKTLTDVVAIEKNDCSQNFEKMIIYNKIAEVLDKFIKGQEKDEKLWNLISDIFKKINSQKLTADATRLLYFYFMWNFFSELGYMPETQKCVKCCEKLNPYNLYFSNKDGGIVCKNCTAENYYDKETCSEGCRRINSDVVKILRLIFNKDWQVLSRLKIEHLSLNLLNQLSENYYLYMLSSHSFS</sequence>